<evidence type="ECO:0000313" key="2">
    <source>
        <dbReference type="EMBL" id="KAE8919593.1"/>
    </source>
</evidence>
<dbReference type="AlphaFoldDB" id="A0A6A3DGY9"/>
<proteinExistence type="predicted"/>
<evidence type="ECO:0000313" key="3">
    <source>
        <dbReference type="EMBL" id="KAE9274335.1"/>
    </source>
</evidence>
<sequence>MHSLQYLLAGCFWCRIVRQVRAASSSSCSWTSCCAYIYNNTHCNNKVSPSSCLCCM</sequence>
<protein>
    <submittedName>
        <fullName evidence="2">Uncharacterized protein</fullName>
    </submittedName>
</protein>
<feature type="chain" id="PRO_5036163480" evidence="1">
    <location>
        <begin position="23"/>
        <end position="56"/>
    </location>
</feature>
<comment type="caution">
    <text evidence="2">The sequence shown here is derived from an EMBL/GenBank/DDBJ whole genome shotgun (WGS) entry which is preliminary data.</text>
</comment>
<organism evidence="2 4">
    <name type="scientific">Phytophthora fragariae</name>
    <dbReference type="NCBI Taxonomy" id="53985"/>
    <lineage>
        <taxon>Eukaryota</taxon>
        <taxon>Sar</taxon>
        <taxon>Stramenopiles</taxon>
        <taxon>Oomycota</taxon>
        <taxon>Peronosporomycetes</taxon>
        <taxon>Peronosporales</taxon>
        <taxon>Peronosporaceae</taxon>
        <taxon>Phytophthora</taxon>
    </lineage>
</organism>
<reference evidence="2 4" key="1">
    <citation type="submission" date="2018-08" db="EMBL/GenBank/DDBJ databases">
        <title>Genomic investigation of the strawberry pathogen Phytophthora fragariae indicates pathogenicity is determined by transcriptional variation in three key races.</title>
        <authorList>
            <person name="Adams T.M."/>
            <person name="Armitage A.D."/>
            <person name="Sobczyk M.K."/>
            <person name="Bates H.J."/>
            <person name="Dunwell J.M."/>
            <person name="Nellist C.F."/>
            <person name="Harrison R.J."/>
        </authorList>
    </citation>
    <scope>NUCLEOTIDE SEQUENCE [LARGE SCALE GENOMIC DNA]</scope>
    <source>
        <strain evidence="3 5">NOV-77</strain>
        <strain evidence="2 4">NOV-9</strain>
    </source>
</reference>
<dbReference type="EMBL" id="QXFY01004993">
    <property type="protein sequence ID" value="KAE9274335.1"/>
    <property type="molecule type" value="Genomic_DNA"/>
</dbReference>
<evidence type="ECO:0000256" key="1">
    <source>
        <dbReference type="SAM" id="SignalP"/>
    </source>
</evidence>
<feature type="signal peptide" evidence="1">
    <location>
        <begin position="1"/>
        <end position="22"/>
    </location>
</feature>
<dbReference type="Proteomes" id="UP000429523">
    <property type="component" value="Unassembled WGS sequence"/>
</dbReference>
<keyword evidence="1" id="KW-0732">Signal</keyword>
<dbReference type="EMBL" id="QXGF01004578">
    <property type="protein sequence ID" value="KAE8919593.1"/>
    <property type="molecule type" value="Genomic_DNA"/>
</dbReference>
<accession>A0A6A3DGY9</accession>
<evidence type="ECO:0000313" key="5">
    <source>
        <dbReference type="Proteomes" id="UP000486351"/>
    </source>
</evidence>
<name>A0A6A3DGY9_9STRA</name>
<gene>
    <name evidence="3" type="ORF">PF008_g29622</name>
    <name evidence="2" type="ORF">PF009_g30104</name>
</gene>
<evidence type="ECO:0000313" key="4">
    <source>
        <dbReference type="Proteomes" id="UP000429523"/>
    </source>
</evidence>
<dbReference type="Proteomes" id="UP000486351">
    <property type="component" value="Unassembled WGS sequence"/>
</dbReference>